<comment type="caution">
    <text evidence="2">The sequence shown here is derived from an EMBL/GenBank/DDBJ whole genome shotgun (WGS) entry which is preliminary data.</text>
</comment>
<feature type="signal peptide" evidence="1">
    <location>
        <begin position="1"/>
        <end position="27"/>
    </location>
</feature>
<keyword evidence="1" id="KW-0732">Signal</keyword>
<reference evidence="2 3" key="1">
    <citation type="submission" date="2020-08" db="EMBL/GenBank/DDBJ databases">
        <authorList>
            <person name="Koutsovoulos G."/>
            <person name="Danchin GJ E."/>
        </authorList>
    </citation>
    <scope>NUCLEOTIDE SEQUENCE [LARGE SCALE GENOMIC DNA]</scope>
</reference>
<name>A0A6V7WQ55_MELEN</name>
<accession>A0A6V7WQ55</accession>
<evidence type="ECO:0000256" key="1">
    <source>
        <dbReference type="SAM" id="SignalP"/>
    </source>
</evidence>
<dbReference type="EMBL" id="CAJEWN010000734">
    <property type="protein sequence ID" value="CAD2189141.1"/>
    <property type="molecule type" value="Genomic_DNA"/>
</dbReference>
<feature type="chain" id="PRO_5028487360" evidence="1">
    <location>
        <begin position="28"/>
        <end position="411"/>
    </location>
</feature>
<organism evidence="2 3">
    <name type="scientific">Meloidogyne enterolobii</name>
    <name type="common">Root-knot nematode worm</name>
    <name type="synonym">Meloidogyne mayaguensis</name>
    <dbReference type="NCBI Taxonomy" id="390850"/>
    <lineage>
        <taxon>Eukaryota</taxon>
        <taxon>Metazoa</taxon>
        <taxon>Ecdysozoa</taxon>
        <taxon>Nematoda</taxon>
        <taxon>Chromadorea</taxon>
        <taxon>Rhabditida</taxon>
        <taxon>Tylenchina</taxon>
        <taxon>Tylenchomorpha</taxon>
        <taxon>Tylenchoidea</taxon>
        <taxon>Meloidogynidae</taxon>
        <taxon>Meloidogyninae</taxon>
        <taxon>Meloidogyne</taxon>
    </lineage>
</organism>
<proteinExistence type="predicted"/>
<protein>
    <submittedName>
        <fullName evidence="2">Uncharacterized protein</fullName>
    </submittedName>
</protein>
<evidence type="ECO:0000313" key="3">
    <source>
        <dbReference type="Proteomes" id="UP000580250"/>
    </source>
</evidence>
<dbReference type="AlphaFoldDB" id="A0A6V7WQ55"/>
<evidence type="ECO:0000313" key="2">
    <source>
        <dbReference type="EMBL" id="CAD2189141.1"/>
    </source>
</evidence>
<gene>
    <name evidence="2" type="ORF">MENT_LOCUS41845</name>
</gene>
<dbReference type="Proteomes" id="UP000580250">
    <property type="component" value="Unassembled WGS sequence"/>
</dbReference>
<sequence>MILGRIVFLQIILHYTLVSALIRSTFLDDIPKNERKKYEEIKKTEFKHDISILSTDAKEALISSLSVKQSLEKNVEIALDKFNFNNKLVDKIVERIESLANLIGEENGMSFDDFTDKIGNKLENFHTYGFKFIKKSFEEIKNEVEVIVKLIKYACRNDMRNNFFKFKETNYTSKTKVFHFFYLWIWNLIEFLDKIKFLDEDIDKRMSFVQEHDIFACFPGYISEMTFADWLQNNVIRVLELKFYPHIKFNDFNQAKYIVKTSVINLLPVANKKATSYIEVLQLDKIFKFNNKNNNLEQKEIILIFASIMLISKNISLNYTEKFKVFGLFEKEFLNFVSISEYLKEEYERILEILKEYFIEKVRIDSKQLEIKVINFYIKVFEKYQLLEWVKVLIDELNNEVTSLNSTGIGI</sequence>